<name>A0ACB8D291_DERSI</name>
<protein>
    <submittedName>
        <fullName evidence="1">Uncharacterized protein</fullName>
    </submittedName>
</protein>
<keyword evidence="2" id="KW-1185">Reference proteome</keyword>
<dbReference type="EMBL" id="CM023472">
    <property type="protein sequence ID" value="KAH7958522.1"/>
    <property type="molecule type" value="Genomic_DNA"/>
</dbReference>
<gene>
    <name evidence="1" type="ORF">HPB49_002130</name>
</gene>
<dbReference type="Proteomes" id="UP000821865">
    <property type="component" value="Chromosome 3"/>
</dbReference>
<evidence type="ECO:0000313" key="1">
    <source>
        <dbReference type="EMBL" id="KAH7958522.1"/>
    </source>
</evidence>
<sequence length="656" mass="73667">MATAAWAIVLFLLAHVAQASRLISSSFHAYSNPWKSSRIPLPKCKALEASGNLNWTQFAGKEWMEMMHYPERTDGCISWTFFPANRTVVRRSRSDIYSKNFSDVSSKFEPDEIQKGPAHRGEQFQQILYTDNHSWALLHECQPLGSGSRFSILAPKATSPVSARMAEKADRYMEMSAHGKRPRWSAGKESVEMMHYPTTPTLCFSRIYFPVNKTAVKRIRGRPGVYNDVVRNFRPNEIQKGPPKDGKFVQILDTDNVNWVLNHNCEPAGEKKKTGSFKLPVRLVSDLNKRRRRLPASRQDATVAPMSSVLVTTWLLCWSFHGSEQSRRHLRRFVAGRSLTPLGWGEYCDGTRWAYKTPQCGNATKADTVDTKNEAGWPAFESACGSPSQSPININFLQTSFKSFGPISFLGYNVPFRFAIENGGHALYITPLYAHLESYGGPLPARYNLSKGIFHFGNETSPRGSEHTIDDRNFAAELQLLVSSEKPTPTECIRRGQGLAIFVILFEKQEQNNPFLDTLVNASEHMTFRGNKTEVMMPLAYLLPNTTQHYYIYLGSLSFPPCTSDAFVVVFRSTVAIGEQQASLSRLRNNLYTYTGGCKYRIAGNLRQLQPLGNRVVYRSFKFTPFATRSTASSARPLIIVVAVASAPFTIGLGLV</sequence>
<comment type="caution">
    <text evidence="1">The sequence shown here is derived from an EMBL/GenBank/DDBJ whole genome shotgun (WGS) entry which is preliminary data.</text>
</comment>
<proteinExistence type="predicted"/>
<accession>A0ACB8D291</accession>
<reference evidence="1" key="1">
    <citation type="submission" date="2020-05" db="EMBL/GenBank/DDBJ databases">
        <title>Large-scale comparative analyses of tick genomes elucidate their genetic diversity and vector capacities.</title>
        <authorList>
            <person name="Jia N."/>
            <person name="Wang J."/>
            <person name="Shi W."/>
            <person name="Du L."/>
            <person name="Sun Y."/>
            <person name="Zhan W."/>
            <person name="Jiang J."/>
            <person name="Wang Q."/>
            <person name="Zhang B."/>
            <person name="Ji P."/>
            <person name="Sakyi L.B."/>
            <person name="Cui X."/>
            <person name="Yuan T."/>
            <person name="Jiang B."/>
            <person name="Yang W."/>
            <person name="Lam T.T.-Y."/>
            <person name="Chang Q."/>
            <person name="Ding S."/>
            <person name="Wang X."/>
            <person name="Zhu J."/>
            <person name="Ruan X."/>
            <person name="Zhao L."/>
            <person name="Wei J."/>
            <person name="Que T."/>
            <person name="Du C."/>
            <person name="Cheng J."/>
            <person name="Dai P."/>
            <person name="Han X."/>
            <person name="Huang E."/>
            <person name="Gao Y."/>
            <person name="Liu J."/>
            <person name="Shao H."/>
            <person name="Ye R."/>
            <person name="Li L."/>
            <person name="Wei W."/>
            <person name="Wang X."/>
            <person name="Wang C."/>
            <person name="Yang T."/>
            <person name="Huo Q."/>
            <person name="Li W."/>
            <person name="Guo W."/>
            <person name="Chen H."/>
            <person name="Zhou L."/>
            <person name="Ni X."/>
            <person name="Tian J."/>
            <person name="Zhou Y."/>
            <person name="Sheng Y."/>
            <person name="Liu T."/>
            <person name="Pan Y."/>
            <person name="Xia L."/>
            <person name="Li J."/>
            <person name="Zhao F."/>
            <person name="Cao W."/>
        </authorList>
    </citation>
    <scope>NUCLEOTIDE SEQUENCE</scope>
    <source>
        <strain evidence="1">Dsil-2018</strain>
    </source>
</reference>
<evidence type="ECO:0000313" key="2">
    <source>
        <dbReference type="Proteomes" id="UP000821865"/>
    </source>
</evidence>
<organism evidence="1 2">
    <name type="scientific">Dermacentor silvarum</name>
    <name type="common">Tick</name>
    <dbReference type="NCBI Taxonomy" id="543639"/>
    <lineage>
        <taxon>Eukaryota</taxon>
        <taxon>Metazoa</taxon>
        <taxon>Ecdysozoa</taxon>
        <taxon>Arthropoda</taxon>
        <taxon>Chelicerata</taxon>
        <taxon>Arachnida</taxon>
        <taxon>Acari</taxon>
        <taxon>Parasitiformes</taxon>
        <taxon>Ixodida</taxon>
        <taxon>Ixodoidea</taxon>
        <taxon>Ixodidae</taxon>
        <taxon>Rhipicephalinae</taxon>
        <taxon>Dermacentor</taxon>
    </lineage>
</organism>